<evidence type="ECO:0000313" key="2">
    <source>
        <dbReference type="EMBL" id="WIM71007.1"/>
    </source>
</evidence>
<sequence>MARIVSVSEQVRMSTPPTVSKARDARERRRRRRGAEAGTRSGDGWRRSPEDERLLTWASRLGAITIRQAHRYVYPRVSYQTARKRIAAMAQAGLLQRMDSAPWAGTVVWPTTAGRQAVTDPESPLRALEAPADSTLPHRLLVAEEALKLLAAGRTIITEREIRLYETVSGANHTARDQFLAEAGVRRSINGSAGVVPTVERTEHGRLERWLTLPMPGVHTAFRIPDLLEVTVRGELRAIEVETAQKSLSRMREILAGYRDACLGHNMVLRDAGYDLPTAGALRRQFVGVRWVVTDPVMIQLRGHPGGVDPVTGKDDVGLVREVWDKSMNTHLFYKEKDTWALSKKNWPLSAAALDVSHDPGLEYQLHQRVLPVAYRTSMQEWRVWRKVWEDDVTDDAEPVPFVQWLRAPGNLKRCREAIHAL</sequence>
<accession>A0ABY8VNR9</accession>
<dbReference type="EMBL" id="CP126970">
    <property type="protein sequence ID" value="WIM71007.1"/>
    <property type="molecule type" value="Genomic_DNA"/>
</dbReference>
<dbReference type="RefSeq" id="WP_284875583.1">
    <property type="nucleotide sequence ID" value="NZ_CP126970.1"/>
</dbReference>
<dbReference type="InterPro" id="IPR025855">
    <property type="entry name" value="Replic_Relax"/>
</dbReference>
<feature type="compositionally biased region" description="Polar residues" evidence="1">
    <location>
        <begin position="7"/>
        <end position="18"/>
    </location>
</feature>
<protein>
    <submittedName>
        <fullName evidence="2">Uncharacterized protein</fullName>
    </submittedName>
</protein>
<gene>
    <name evidence="2" type="ORF">QP029_04140</name>
</gene>
<evidence type="ECO:0000313" key="3">
    <source>
        <dbReference type="Proteomes" id="UP001238805"/>
    </source>
</evidence>
<proteinExistence type="predicted"/>
<reference evidence="2 3" key="1">
    <citation type="submission" date="2023-05" db="EMBL/GenBank/DDBJ databases">
        <title>Corynebacterium suedekumii sp. nov. and Corynebacterium breve sp. nov. isolated from raw cow's milk.</title>
        <authorList>
            <person name="Baer M.K."/>
            <person name="Mehl L."/>
            <person name="Hellmuth R."/>
            <person name="Marke G."/>
            <person name="Lipski A."/>
        </authorList>
    </citation>
    <scope>NUCLEOTIDE SEQUENCE [LARGE SCALE GENOMIC DNA]</scope>
    <source>
        <strain evidence="2 3">LM112</strain>
    </source>
</reference>
<evidence type="ECO:0000256" key="1">
    <source>
        <dbReference type="SAM" id="MobiDB-lite"/>
    </source>
</evidence>
<name>A0ABY8VNR9_9CORY</name>
<organism evidence="2 3">
    <name type="scientific">Corynebacterium suedekumii</name>
    <dbReference type="NCBI Taxonomy" id="3049801"/>
    <lineage>
        <taxon>Bacteria</taxon>
        <taxon>Bacillati</taxon>
        <taxon>Actinomycetota</taxon>
        <taxon>Actinomycetes</taxon>
        <taxon>Mycobacteriales</taxon>
        <taxon>Corynebacteriaceae</taxon>
        <taxon>Corynebacterium</taxon>
    </lineage>
</organism>
<feature type="region of interest" description="Disordered" evidence="1">
    <location>
        <begin position="1"/>
        <end position="48"/>
    </location>
</feature>
<keyword evidence="3" id="KW-1185">Reference proteome</keyword>
<dbReference type="Proteomes" id="UP001238805">
    <property type="component" value="Chromosome"/>
</dbReference>
<dbReference type="Pfam" id="PF13814">
    <property type="entry name" value="Replic_Relax"/>
    <property type="match status" value="1"/>
</dbReference>